<keyword evidence="1" id="KW-0812">Transmembrane</keyword>
<dbReference type="RefSeq" id="WP_052899947.1">
    <property type="nucleotide sequence ID" value="NZ_JRXE01000017.1"/>
</dbReference>
<feature type="transmembrane region" description="Helical" evidence="1">
    <location>
        <begin position="285"/>
        <end position="318"/>
    </location>
</feature>
<organism evidence="2 5">
    <name type="scientific">Winslowiella iniecta</name>
    <dbReference type="NCBI Taxonomy" id="1560201"/>
    <lineage>
        <taxon>Bacteria</taxon>
        <taxon>Pseudomonadati</taxon>
        <taxon>Pseudomonadota</taxon>
        <taxon>Gammaproteobacteria</taxon>
        <taxon>Enterobacterales</taxon>
        <taxon>Erwiniaceae</taxon>
        <taxon>Winslowiella</taxon>
    </lineage>
</organism>
<dbReference type="OrthoDB" id="6556181at2"/>
<keyword evidence="1" id="KW-1133">Transmembrane helix</keyword>
<comment type="caution">
    <text evidence="2">The sequence shown here is derived from an EMBL/GenBank/DDBJ whole genome shotgun (WGS) entry which is preliminary data.</text>
</comment>
<protein>
    <submittedName>
        <fullName evidence="2">Uncharacterized protein</fullName>
    </submittedName>
</protein>
<evidence type="ECO:0000313" key="5">
    <source>
        <dbReference type="Proteomes" id="UP000037088"/>
    </source>
</evidence>
<reference evidence="4 5" key="1">
    <citation type="journal article" date="2015" name="Int. J. Syst. Evol. Microbiol.">
        <title>Erwinia iniecta sp. nov., isolated from Russian wheat aphids (Diuraphis noxia).</title>
        <authorList>
            <person name="Campillo T."/>
            <person name="Luna E."/>
            <person name="Portier P."/>
            <person name="Fischer-Le Saux M."/>
            <person name="Lapitan N."/>
            <person name="Tisserat N.A."/>
            <person name="Leach J.E."/>
        </authorList>
    </citation>
    <scope>NUCLEOTIDE SEQUENCE [LARGE SCALE GENOMIC DNA]</scope>
    <source>
        <strain evidence="2 5">B120</strain>
        <strain evidence="3 4">B149</strain>
    </source>
</reference>
<evidence type="ECO:0000313" key="2">
    <source>
        <dbReference type="EMBL" id="KOC89304.1"/>
    </source>
</evidence>
<gene>
    <name evidence="2" type="ORF">NG42_13365</name>
    <name evidence="3" type="ORF">NG43_01230</name>
</gene>
<evidence type="ECO:0000313" key="4">
    <source>
        <dbReference type="Proteomes" id="UP000036851"/>
    </source>
</evidence>
<feature type="transmembrane region" description="Helical" evidence="1">
    <location>
        <begin position="246"/>
        <end position="265"/>
    </location>
</feature>
<proteinExistence type="predicted"/>
<dbReference type="AlphaFoldDB" id="A0A0L7T1I9"/>
<dbReference type="EMBL" id="JRXE01000017">
    <property type="protein sequence ID" value="KOC89304.1"/>
    <property type="molecule type" value="Genomic_DNA"/>
</dbReference>
<name>A0A0L7T1I9_9GAMM</name>
<dbReference type="EMBL" id="JRXF01000001">
    <property type="protein sequence ID" value="KOC95356.1"/>
    <property type="molecule type" value="Genomic_DNA"/>
</dbReference>
<dbReference type="PATRIC" id="fig|1560201.3.peg.2846"/>
<keyword evidence="1" id="KW-0472">Membrane</keyword>
<evidence type="ECO:0000313" key="3">
    <source>
        <dbReference type="EMBL" id="KOC95356.1"/>
    </source>
</evidence>
<dbReference type="Proteomes" id="UP000037088">
    <property type="component" value="Unassembled WGS sequence"/>
</dbReference>
<sequence>MQTDKVSGNFLDYSVNNKSLSIDCAETDSFSQNLRRVASVPENLPPLSQASPAIRPRCYSFQGTLIATRNQRGDYLVKDMHISQLSPLGAVHPHRRSYIPDIKNPLHGMPARGEMGSQSVIINMPEEDSKSYGNNSLNSQSTQMFLIDAGAELNANDEINAQQKLSDQLTITLQKPQLNVRHSGNNYWADLHSKENMDALQRHAKNIGKVLSRNMLSVAIPTAMREYMAKNILPLLLRNAPGTANIALAGIALAVPIALQLLGIARDLHAGTQTRASLSARLANIAMITGAGSALVATGGVAAAANALIAAVFVYVPIRDALQYFVKLGDNNKPSLNLSVCSKSAVVYTANQVLVSEGMDMLALALEPLLGKAAANMVGKALVNTAGEAADEITFRTLNASEQENPAVEYSLNIRPADEINLKTGTDLLMNTITARSSLFATTFAAANAVPYAGVLSSIVIGGALGAGYIPFFFCHAQKAPDPLDRMEAGLESF</sequence>
<dbReference type="Proteomes" id="UP000036851">
    <property type="component" value="Unassembled WGS sequence"/>
</dbReference>
<accession>A0A0L7T1I9</accession>
<keyword evidence="5" id="KW-1185">Reference proteome</keyword>
<evidence type="ECO:0000256" key="1">
    <source>
        <dbReference type="SAM" id="Phobius"/>
    </source>
</evidence>